<feature type="transmembrane region" description="Helical" evidence="1">
    <location>
        <begin position="36"/>
        <end position="54"/>
    </location>
</feature>
<reference evidence="2 3" key="1">
    <citation type="submission" date="2020-08" db="EMBL/GenBank/DDBJ databases">
        <title>Novel species isolated from subtropical streams in China.</title>
        <authorList>
            <person name="Lu H."/>
        </authorList>
    </citation>
    <scope>NUCLEOTIDE SEQUENCE [LARGE SCALE GENOMIC DNA]</scope>
    <source>
        <strain evidence="2 3">KACC 16656</strain>
    </source>
</reference>
<dbReference type="EMBL" id="JACOFW010000008">
    <property type="protein sequence ID" value="MBC3807585.1"/>
    <property type="molecule type" value="Genomic_DNA"/>
</dbReference>
<dbReference type="PANTHER" id="PTHR34351:SF1">
    <property type="entry name" value="SLR1927 PROTEIN"/>
    <property type="match status" value="1"/>
</dbReference>
<keyword evidence="3" id="KW-1185">Reference proteome</keyword>
<sequence>MLYLKKLRTQFKRIVLLEKSAESGEVILKQRRVFTLPSRAGLAFVLLLVMLFLTSTNYNLNLGFGMTYLLAGLAAVNALYTFRNLAYLRLQAGQGESIFAGDVAEFPIHIKNPQNLDRYAIHINFLHEQSPEQIFDVGANDSLSIKLRTLSSRRGYLSCPRIRLQTWFPLGLLRAWSTWLPATTILVFPSPEATPPPLPVGIDNASDNNSSQSTGHEDFAGVRSYQSGDPFKHLSWKHIARVDLDAGGALISKQFAGASGGEVCLDFALISSQIDLELRLSRMTSWILEAERQQLDYGFKLGNLNFSPAQGEIHRNTCLTALATYGLDQHHA</sequence>
<comment type="caution">
    <text evidence="2">The sequence shown here is derived from an EMBL/GenBank/DDBJ whole genome shotgun (WGS) entry which is preliminary data.</text>
</comment>
<accession>A0ABR6X415</accession>
<evidence type="ECO:0000313" key="3">
    <source>
        <dbReference type="Proteomes" id="UP000648257"/>
    </source>
</evidence>
<dbReference type="Proteomes" id="UP000648257">
    <property type="component" value="Unassembled WGS sequence"/>
</dbReference>
<organism evidence="2 3">
    <name type="scientific">Undibacterium seohonense</name>
    <dbReference type="NCBI Taxonomy" id="1344950"/>
    <lineage>
        <taxon>Bacteria</taxon>
        <taxon>Pseudomonadati</taxon>
        <taxon>Pseudomonadota</taxon>
        <taxon>Betaproteobacteria</taxon>
        <taxon>Burkholderiales</taxon>
        <taxon>Oxalobacteraceae</taxon>
        <taxon>Undibacterium</taxon>
    </lineage>
</organism>
<dbReference type="PANTHER" id="PTHR34351">
    <property type="entry name" value="SLR1927 PROTEIN-RELATED"/>
    <property type="match status" value="1"/>
</dbReference>
<keyword evidence="1" id="KW-1133">Transmembrane helix</keyword>
<name>A0ABR6X415_9BURK</name>
<keyword evidence="1" id="KW-0472">Membrane</keyword>
<keyword evidence="1" id="KW-0812">Transmembrane</keyword>
<evidence type="ECO:0000313" key="2">
    <source>
        <dbReference type="EMBL" id="MBC3807585.1"/>
    </source>
</evidence>
<gene>
    <name evidence="2" type="ORF">H8K52_09545</name>
</gene>
<protein>
    <submittedName>
        <fullName evidence="2">DUF58 domain-containing protein</fullName>
    </submittedName>
</protein>
<proteinExistence type="predicted"/>
<evidence type="ECO:0000256" key="1">
    <source>
        <dbReference type="SAM" id="Phobius"/>
    </source>
</evidence>
<dbReference type="RefSeq" id="WP_186922665.1">
    <property type="nucleotide sequence ID" value="NZ_JACOFW010000008.1"/>
</dbReference>
<feature type="transmembrane region" description="Helical" evidence="1">
    <location>
        <begin position="60"/>
        <end position="80"/>
    </location>
</feature>